<organism evidence="1 2">
    <name type="scientific">Galactobacter valiniphilus</name>
    <dbReference type="NCBI Taxonomy" id="2676122"/>
    <lineage>
        <taxon>Bacteria</taxon>
        <taxon>Bacillati</taxon>
        <taxon>Actinomycetota</taxon>
        <taxon>Actinomycetes</taxon>
        <taxon>Micrococcales</taxon>
        <taxon>Micrococcaceae</taxon>
        <taxon>Galactobacter</taxon>
    </lineage>
</organism>
<proteinExistence type="predicted"/>
<dbReference type="RefSeq" id="WP_119424313.1">
    <property type="nucleotide sequence ID" value="NZ_QQXK01000010.1"/>
</dbReference>
<dbReference type="Proteomes" id="UP000265419">
    <property type="component" value="Unassembled WGS sequence"/>
</dbReference>
<comment type="caution">
    <text evidence="1">The sequence shown here is derived from an EMBL/GenBank/DDBJ whole genome shotgun (WGS) entry which is preliminary data.</text>
</comment>
<dbReference type="EMBL" id="QQXK01000010">
    <property type="protein sequence ID" value="RII42570.1"/>
    <property type="molecule type" value="Genomic_DNA"/>
</dbReference>
<reference evidence="1 2" key="1">
    <citation type="submission" date="2018-07" db="EMBL/GenBank/DDBJ databases">
        <title>Arthrobacter sp. nov., isolated from raw cow's milk with high bacterial count.</title>
        <authorList>
            <person name="Hahne J."/>
            <person name="Isele D."/>
            <person name="Lipski A."/>
        </authorList>
    </citation>
    <scope>NUCLEOTIDE SEQUENCE [LARGE SCALE GENOMIC DNA]</scope>
    <source>
        <strain evidence="1 2">JZ R-35</strain>
    </source>
</reference>
<keyword evidence="2" id="KW-1185">Reference proteome</keyword>
<protein>
    <recommendedName>
        <fullName evidence="3">Methionine synthase</fullName>
    </recommendedName>
</protein>
<evidence type="ECO:0000313" key="2">
    <source>
        <dbReference type="Proteomes" id="UP000265419"/>
    </source>
</evidence>
<gene>
    <name evidence="1" type="ORF">DWB68_06365</name>
</gene>
<accession>A0A399JBY9</accession>
<evidence type="ECO:0008006" key="3">
    <source>
        <dbReference type="Google" id="ProtNLM"/>
    </source>
</evidence>
<evidence type="ECO:0000313" key="1">
    <source>
        <dbReference type="EMBL" id="RII42570.1"/>
    </source>
</evidence>
<dbReference type="AlphaFoldDB" id="A0A399JBY9"/>
<name>A0A399JBY9_9MICC</name>
<sequence length="336" mass="34476">MNEAGAQRPVRATLAARTDGRDAEEATRILRGELGAPHPVPLPQLPELSPGTEALGRTITHLAGLNVGLTPQGFRLTAARVGDSAEVRRLSAAHSSLVSLTADVLAGEPAGPTVIAVAGPATLAAALALPSGEPVLSDLGALRDVMQAWAQGLAELAAATASSLPGAQPVLDVREPRLDDVLAGRVRSSSGFRLLRAPERADVAAAWEALAEATPTWLPVHPLLTPSAAATALRLPAPGEHPGEWERIAAFVEAGRDVVLQVPPAAVGTRVSARAATLATPWRRIGLPAASLSALTVSDTPGALLAPEPLRAAAIASRDLADALDVVRHDDLEALL</sequence>